<reference evidence="5" key="2">
    <citation type="submission" date="2015-01" db="EMBL/GenBank/DDBJ databases">
        <title>Evolutionary Origins and Diversification of the Mycorrhizal Mutualists.</title>
        <authorList>
            <consortium name="DOE Joint Genome Institute"/>
            <consortium name="Mycorrhizal Genomics Consortium"/>
            <person name="Kohler A."/>
            <person name="Kuo A."/>
            <person name="Nagy L.G."/>
            <person name="Floudas D."/>
            <person name="Copeland A."/>
            <person name="Barry K.W."/>
            <person name="Cichocki N."/>
            <person name="Veneault-Fourrey C."/>
            <person name="LaButti K."/>
            <person name="Lindquist E.A."/>
            <person name="Lipzen A."/>
            <person name="Lundell T."/>
            <person name="Morin E."/>
            <person name="Murat C."/>
            <person name="Riley R."/>
            <person name="Ohm R."/>
            <person name="Sun H."/>
            <person name="Tunlid A."/>
            <person name="Henrissat B."/>
            <person name="Grigoriev I.V."/>
            <person name="Hibbett D.S."/>
            <person name="Martin F."/>
        </authorList>
    </citation>
    <scope>NUCLEOTIDE SEQUENCE [LARGE SCALE GENOMIC DNA]</scope>
    <source>
        <strain evidence="5">F 1598</strain>
    </source>
</reference>
<dbReference type="PROSITE" id="PS50157">
    <property type="entry name" value="ZINC_FINGER_C2H2_2"/>
    <property type="match status" value="1"/>
</dbReference>
<dbReference type="InterPro" id="IPR036236">
    <property type="entry name" value="Znf_C2H2_sf"/>
</dbReference>
<sequence length="215" mass="24206">MPNFYRNSVDNSGRRQANATGVSKAAVQDNAQSYHYCADCNRSFVSAGNLDAHRRSATHQPKDVDCPSKGCAQAFVSLSALILHLEFGRCRSGIDLAGINEHVRRLDTKHFKTDYTLDAVGGVETTIYKSWNGTAHECYLCHLFFRKRHSLIQHLKSPRHLTKIYMCPQSTCREHFSALSGLCQHVESGKCRAQQKRDVLGFISRLVSQMVKMTK</sequence>
<evidence type="ECO:0000313" key="5">
    <source>
        <dbReference type="Proteomes" id="UP000054166"/>
    </source>
</evidence>
<accession>A0A0C3GAY2</accession>
<feature type="region of interest" description="Disordered" evidence="2">
    <location>
        <begin position="1"/>
        <end position="21"/>
    </location>
</feature>
<evidence type="ECO:0000259" key="3">
    <source>
        <dbReference type="PROSITE" id="PS50157"/>
    </source>
</evidence>
<keyword evidence="1" id="KW-0862">Zinc</keyword>
<dbReference type="AlphaFoldDB" id="A0A0C3GAY2"/>
<feature type="domain" description="C2H2-type" evidence="3">
    <location>
        <begin position="35"/>
        <end position="64"/>
    </location>
</feature>
<dbReference type="PROSITE" id="PS00028">
    <property type="entry name" value="ZINC_FINGER_C2H2_1"/>
    <property type="match status" value="2"/>
</dbReference>
<keyword evidence="1" id="KW-0863">Zinc-finger</keyword>
<organism evidence="4 5">
    <name type="scientific">Piloderma croceum (strain F 1598)</name>
    <dbReference type="NCBI Taxonomy" id="765440"/>
    <lineage>
        <taxon>Eukaryota</taxon>
        <taxon>Fungi</taxon>
        <taxon>Dikarya</taxon>
        <taxon>Basidiomycota</taxon>
        <taxon>Agaricomycotina</taxon>
        <taxon>Agaricomycetes</taxon>
        <taxon>Agaricomycetidae</taxon>
        <taxon>Atheliales</taxon>
        <taxon>Atheliaceae</taxon>
        <taxon>Piloderma</taxon>
    </lineage>
</organism>
<evidence type="ECO:0000313" key="4">
    <source>
        <dbReference type="EMBL" id="KIM88889.1"/>
    </source>
</evidence>
<reference evidence="4 5" key="1">
    <citation type="submission" date="2014-04" db="EMBL/GenBank/DDBJ databases">
        <authorList>
            <consortium name="DOE Joint Genome Institute"/>
            <person name="Kuo A."/>
            <person name="Tarkka M."/>
            <person name="Buscot F."/>
            <person name="Kohler A."/>
            <person name="Nagy L.G."/>
            <person name="Floudas D."/>
            <person name="Copeland A."/>
            <person name="Barry K.W."/>
            <person name="Cichocki N."/>
            <person name="Veneault-Fourrey C."/>
            <person name="LaButti K."/>
            <person name="Lindquist E.A."/>
            <person name="Lipzen A."/>
            <person name="Lundell T."/>
            <person name="Morin E."/>
            <person name="Murat C."/>
            <person name="Sun H."/>
            <person name="Tunlid A."/>
            <person name="Henrissat B."/>
            <person name="Grigoriev I.V."/>
            <person name="Hibbett D.S."/>
            <person name="Martin F."/>
            <person name="Nordberg H.P."/>
            <person name="Cantor M.N."/>
            <person name="Hua S.X."/>
        </authorList>
    </citation>
    <scope>NUCLEOTIDE SEQUENCE [LARGE SCALE GENOMIC DNA]</scope>
    <source>
        <strain evidence="4 5">F 1598</strain>
    </source>
</reference>
<dbReference type="Gene3D" id="3.30.160.60">
    <property type="entry name" value="Classic Zinc Finger"/>
    <property type="match status" value="1"/>
</dbReference>
<dbReference type="STRING" id="765440.A0A0C3GAY2"/>
<dbReference type="SMART" id="SM00355">
    <property type="entry name" value="ZnF_C2H2"/>
    <property type="match status" value="4"/>
</dbReference>
<dbReference type="HOGENOM" id="CLU_075838_1_1_1"/>
<dbReference type="OrthoDB" id="6077919at2759"/>
<dbReference type="EMBL" id="KN832976">
    <property type="protein sequence ID" value="KIM88889.1"/>
    <property type="molecule type" value="Genomic_DNA"/>
</dbReference>
<dbReference type="SUPFAM" id="SSF57667">
    <property type="entry name" value="beta-beta-alpha zinc fingers"/>
    <property type="match status" value="1"/>
</dbReference>
<evidence type="ECO:0000256" key="1">
    <source>
        <dbReference type="PROSITE-ProRule" id="PRU00042"/>
    </source>
</evidence>
<evidence type="ECO:0000256" key="2">
    <source>
        <dbReference type="SAM" id="MobiDB-lite"/>
    </source>
</evidence>
<dbReference type="InterPro" id="IPR013087">
    <property type="entry name" value="Znf_C2H2_type"/>
</dbReference>
<proteinExistence type="predicted"/>
<gene>
    <name evidence="4" type="ORF">PILCRDRAFT_61780</name>
</gene>
<protein>
    <recommendedName>
        <fullName evidence="3">C2H2-type domain-containing protein</fullName>
    </recommendedName>
</protein>
<dbReference type="InParanoid" id="A0A0C3GAY2"/>
<keyword evidence="1" id="KW-0479">Metal-binding</keyword>
<name>A0A0C3GAY2_PILCF</name>
<dbReference type="Proteomes" id="UP000054166">
    <property type="component" value="Unassembled WGS sequence"/>
</dbReference>
<dbReference type="Pfam" id="PF12874">
    <property type="entry name" value="zf-met"/>
    <property type="match status" value="2"/>
</dbReference>
<keyword evidence="5" id="KW-1185">Reference proteome</keyword>
<dbReference type="GO" id="GO:0008270">
    <property type="term" value="F:zinc ion binding"/>
    <property type="evidence" value="ECO:0007669"/>
    <property type="project" value="UniProtKB-KW"/>
</dbReference>